<name>A0A699GVY4_TANCI</name>
<evidence type="ECO:0000313" key="1">
    <source>
        <dbReference type="EMBL" id="GEW03873.1"/>
    </source>
</evidence>
<proteinExistence type="predicted"/>
<accession>A0A699GVY4</accession>
<organism evidence="1">
    <name type="scientific">Tanacetum cinerariifolium</name>
    <name type="common">Dalmatian daisy</name>
    <name type="synonym">Chrysanthemum cinerariifolium</name>
    <dbReference type="NCBI Taxonomy" id="118510"/>
    <lineage>
        <taxon>Eukaryota</taxon>
        <taxon>Viridiplantae</taxon>
        <taxon>Streptophyta</taxon>
        <taxon>Embryophyta</taxon>
        <taxon>Tracheophyta</taxon>
        <taxon>Spermatophyta</taxon>
        <taxon>Magnoliopsida</taxon>
        <taxon>eudicotyledons</taxon>
        <taxon>Gunneridae</taxon>
        <taxon>Pentapetalae</taxon>
        <taxon>asterids</taxon>
        <taxon>campanulids</taxon>
        <taxon>Asterales</taxon>
        <taxon>Asteraceae</taxon>
        <taxon>Asteroideae</taxon>
        <taxon>Anthemideae</taxon>
        <taxon>Anthemidinae</taxon>
        <taxon>Tanacetum</taxon>
    </lineage>
</organism>
<dbReference type="AlphaFoldDB" id="A0A699GVY4"/>
<reference evidence="1" key="1">
    <citation type="journal article" date="2019" name="Sci. Rep.">
        <title>Draft genome of Tanacetum cinerariifolium, the natural source of mosquito coil.</title>
        <authorList>
            <person name="Yamashiro T."/>
            <person name="Shiraishi A."/>
            <person name="Satake H."/>
            <person name="Nakayama K."/>
        </authorList>
    </citation>
    <scope>NUCLEOTIDE SEQUENCE</scope>
</reference>
<sequence>MDDPNITMEEYIRRSRPQSVETEFPAIIFNDNLTSNETLSCEPTVSSLNDNEIDFRISFDESEDEDCTVVFDKNSFSYKIIYANYLKTDSENDNEKVNMPLFSSTEPSVSCIDDLDFFKDFENGFPAIVYNDAPTSKSDFSTEPTLCPQHIDEFSLKNETSLSEYRDNDDDKIDIKQPSGDMSVIQLPNMINVDTQGNYGVTCEDEAKRRNYGTKMKTFEETVICYYTPYTAKRIRRISASSSQEYA</sequence>
<protein>
    <submittedName>
        <fullName evidence="1">Uncharacterized protein</fullName>
    </submittedName>
</protein>
<dbReference type="EMBL" id="BKCJ010042910">
    <property type="protein sequence ID" value="GEW03873.1"/>
    <property type="molecule type" value="Genomic_DNA"/>
</dbReference>
<gene>
    <name evidence="1" type="ORF">Tci_175849</name>
</gene>
<comment type="caution">
    <text evidence="1">The sequence shown here is derived from an EMBL/GenBank/DDBJ whole genome shotgun (WGS) entry which is preliminary data.</text>
</comment>